<feature type="domain" description="CheB-type methylesterase" evidence="2">
    <location>
        <begin position="1"/>
        <end position="51"/>
    </location>
</feature>
<comment type="caution">
    <text evidence="1">Lacks conserved residue(s) required for the propagation of feature annotation.</text>
</comment>
<dbReference type="Gene3D" id="3.40.50.180">
    <property type="entry name" value="Methylesterase CheB, C-terminal domain"/>
    <property type="match status" value="1"/>
</dbReference>
<dbReference type="GO" id="GO:0000156">
    <property type="term" value="F:phosphorelay response regulator activity"/>
    <property type="evidence" value="ECO:0007669"/>
    <property type="project" value="InterPro"/>
</dbReference>
<evidence type="ECO:0000259" key="2">
    <source>
        <dbReference type="PROSITE" id="PS50122"/>
    </source>
</evidence>
<dbReference type="GO" id="GO:0005737">
    <property type="term" value="C:cytoplasm"/>
    <property type="evidence" value="ECO:0007669"/>
    <property type="project" value="InterPro"/>
</dbReference>
<dbReference type="Pfam" id="PF01339">
    <property type="entry name" value="CheB_methylest"/>
    <property type="match status" value="1"/>
</dbReference>
<reference evidence="3" key="2">
    <citation type="submission" date="2006-05" db="EMBL/GenBank/DDBJ databases">
        <title>Sequencing of the draft genome and assembly of Desulfuromonas acetoxidans DSM 684.</title>
        <authorList>
            <consortium name="US DOE Joint Genome Institute (JGI-PGF)"/>
            <person name="Copeland A."/>
            <person name="Lucas S."/>
            <person name="Lapidus A."/>
            <person name="Barry K."/>
            <person name="Detter J.C."/>
            <person name="Glavina del Rio T."/>
            <person name="Hammon N."/>
            <person name="Israni S."/>
            <person name="Dalin E."/>
            <person name="Tice H."/>
            <person name="Bruce D."/>
            <person name="Pitluck S."/>
            <person name="Richardson P."/>
        </authorList>
    </citation>
    <scope>NUCLEOTIDE SEQUENCE [LARGE SCALE GENOMIC DNA]</scope>
    <source>
        <strain evidence="3">DSM 684</strain>
    </source>
</reference>
<gene>
    <name evidence="3" type="ORF">Dace_1297</name>
</gene>
<dbReference type="InterPro" id="IPR000673">
    <property type="entry name" value="Sig_transdc_resp-reg_Me-estase"/>
</dbReference>
<accession>Q1JZ59</accession>
<evidence type="ECO:0000313" key="4">
    <source>
        <dbReference type="Proteomes" id="UP000005695"/>
    </source>
</evidence>
<keyword evidence="4" id="KW-1185">Reference proteome</keyword>
<dbReference type="GO" id="GO:0008984">
    <property type="term" value="F:protein-glutamate methylesterase activity"/>
    <property type="evidence" value="ECO:0007669"/>
    <property type="project" value="InterPro"/>
</dbReference>
<organism evidence="3 4">
    <name type="scientific">Desulfuromonas acetoxidans (strain DSM 684 / 11070)</name>
    <dbReference type="NCBI Taxonomy" id="281689"/>
    <lineage>
        <taxon>Bacteria</taxon>
        <taxon>Pseudomonadati</taxon>
        <taxon>Thermodesulfobacteriota</taxon>
        <taxon>Desulfuromonadia</taxon>
        <taxon>Desulfuromonadales</taxon>
        <taxon>Desulfuromonadaceae</taxon>
        <taxon>Desulfuromonas</taxon>
    </lineage>
</organism>
<dbReference type="SUPFAM" id="SSF52738">
    <property type="entry name" value="Methylesterase CheB, C-terminal domain"/>
    <property type="match status" value="1"/>
</dbReference>
<protein>
    <submittedName>
        <fullName evidence="3">Response regulator receiver (CheY-like) modulated CheB methylesterase</fullName>
    </submittedName>
</protein>
<dbReference type="EMBL" id="AAEW02000010">
    <property type="protein sequence ID" value="EAT15435.1"/>
    <property type="molecule type" value="Genomic_DNA"/>
</dbReference>
<dbReference type="InterPro" id="IPR035909">
    <property type="entry name" value="CheB_C"/>
</dbReference>
<dbReference type="Proteomes" id="UP000005695">
    <property type="component" value="Unassembled WGS sequence"/>
</dbReference>
<dbReference type="PROSITE" id="PS50122">
    <property type="entry name" value="CHEB"/>
    <property type="match status" value="1"/>
</dbReference>
<evidence type="ECO:0000256" key="1">
    <source>
        <dbReference type="PROSITE-ProRule" id="PRU00050"/>
    </source>
</evidence>
<reference evidence="3" key="1">
    <citation type="submission" date="2006-05" db="EMBL/GenBank/DDBJ databases">
        <title>Annotation of the draft genome assembly of Desulfuromonas acetoxidans DSM 684.</title>
        <authorList>
            <consortium name="US DOE Joint Genome Institute (JGI-ORNL)"/>
            <person name="Larimer F."/>
            <person name="Land M."/>
            <person name="Hauser L."/>
        </authorList>
    </citation>
    <scope>NUCLEOTIDE SEQUENCE [LARGE SCALE GENOMIC DNA]</scope>
    <source>
        <strain evidence="3">DSM 684</strain>
    </source>
</reference>
<sequence>MKEMKEAEAVNFAQDEASCVVFGMPNETIKRSGVDTVLSLVKIPRKVLDLC</sequence>
<dbReference type="AlphaFoldDB" id="Q1JZ59"/>
<evidence type="ECO:0000313" key="3">
    <source>
        <dbReference type="EMBL" id="EAT15435.1"/>
    </source>
</evidence>
<dbReference type="GO" id="GO:0006935">
    <property type="term" value="P:chemotaxis"/>
    <property type="evidence" value="ECO:0007669"/>
    <property type="project" value="InterPro"/>
</dbReference>
<comment type="caution">
    <text evidence="3">The sequence shown here is derived from an EMBL/GenBank/DDBJ whole genome shotgun (WGS) entry which is preliminary data.</text>
</comment>
<name>Q1JZ59_DESA6</name>
<proteinExistence type="predicted"/>